<dbReference type="InterPro" id="IPR040079">
    <property type="entry name" value="Glutathione_S-Trfase"/>
</dbReference>
<dbReference type="PANTHER" id="PTHR43969">
    <property type="entry name" value="GLUTATHIONE S TRANSFERASE D10, ISOFORM A-RELATED"/>
    <property type="match status" value="1"/>
</dbReference>
<dbReference type="GO" id="GO:0006749">
    <property type="term" value="P:glutathione metabolic process"/>
    <property type="evidence" value="ECO:0007669"/>
    <property type="project" value="TreeGrafter"/>
</dbReference>
<dbReference type="InterPro" id="IPR010987">
    <property type="entry name" value="Glutathione-S-Trfase_C-like"/>
</dbReference>
<dbReference type="AlphaFoldDB" id="A0A077D5Z1"/>
<dbReference type="SFLD" id="SFLDG00358">
    <property type="entry name" value="Main_(cytGST)"/>
    <property type="match status" value="1"/>
</dbReference>
<dbReference type="SUPFAM" id="SSF52833">
    <property type="entry name" value="Thioredoxin-like"/>
    <property type="match status" value="1"/>
</dbReference>
<dbReference type="InterPro" id="IPR036249">
    <property type="entry name" value="Thioredoxin-like_sf"/>
</dbReference>
<sequence>NYSKSIMSHETPTLYGDEASPPVRLVQMTAEVLGIKINFKNVDLFSGEHKTDWYAKINPIQKVPAFDTGKGFVICESHPIAMYLCRQVPNNDLYPADTLLRAKVEELMFFNAGSLFPLDAMMLSAYFAGQPLDQSNVEKWYKYLDFLEIQLQNNQWLAGDKMTLADLACAPTICSVRIILPLTDRHPKVAEWMKRLDDVPCFEINKRGVKRLTGFAEKMKKNKLHWFF</sequence>
<feature type="domain" description="GST N-terminal" evidence="2">
    <location>
        <begin position="10"/>
        <end position="92"/>
    </location>
</feature>
<keyword evidence="4" id="KW-0808">Transferase</keyword>
<dbReference type="Pfam" id="PF00043">
    <property type="entry name" value="GST_C"/>
    <property type="match status" value="1"/>
</dbReference>
<dbReference type="InterPro" id="IPR036282">
    <property type="entry name" value="Glutathione-S-Trfase_C_sf"/>
</dbReference>
<dbReference type="PROSITE" id="PS50404">
    <property type="entry name" value="GST_NTER"/>
    <property type="match status" value="1"/>
</dbReference>
<dbReference type="FunFam" id="1.20.1050.10:FF:000007">
    <property type="entry name" value="Glutathione S-transferase 1-1"/>
    <property type="match status" value="1"/>
</dbReference>
<evidence type="ECO:0000313" key="4">
    <source>
        <dbReference type="EMBL" id="AIL29314.1"/>
    </source>
</evidence>
<dbReference type="CDD" id="cd03177">
    <property type="entry name" value="GST_C_Delta_Epsilon"/>
    <property type="match status" value="1"/>
</dbReference>
<evidence type="ECO:0000256" key="1">
    <source>
        <dbReference type="ARBA" id="ARBA00011738"/>
    </source>
</evidence>
<dbReference type="PROSITE" id="PS50405">
    <property type="entry name" value="GST_CTER"/>
    <property type="match status" value="1"/>
</dbReference>
<comment type="subunit">
    <text evidence="1">Homodimer.</text>
</comment>
<dbReference type="Gene3D" id="1.20.1050.10">
    <property type="match status" value="1"/>
</dbReference>
<organism evidence="4">
    <name type="scientific">Cnaphalocrocis medinalis</name>
    <name type="common">Rice leaffolder moth</name>
    <dbReference type="NCBI Taxonomy" id="437488"/>
    <lineage>
        <taxon>Eukaryota</taxon>
        <taxon>Metazoa</taxon>
        <taxon>Ecdysozoa</taxon>
        <taxon>Arthropoda</taxon>
        <taxon>Hexapoda</taxon>
        <taxon>Insecta</taxon>
        <taxon>Pterygota</taxon>
        <taxon>Neoptera</taxon>
        <taxon>Endopterygota</taxon>
        <taxon>Lepidoptera</taxon>
        <taxon>Glossata</taxon>
        <taxon>Ditrysia</taxon>
        <taxon>Pyraloidea</taxon>
        <taxon>Crambidae</taxon>
        <taxon>Pyraustinae</taxon>
        <taxon>Cnaphalocrocis</taxon>
    </lineage>
</organism>
<dbReference type="SFLD" id="SFLDS00019">
    <property type="entry name" value="Glutathione_Transferase_(cytos"/>
    <property type="match status" value="1"/>
</dbReference>
<feature type="non-terminal residue" evidence="4">
    <location>
        <position position="1"/>
    </location>
</feature>
<dbReference type="GO" id="GO:0004364">
    <property type="term" value="F:glutathione transferase activity"/>
    <property type="evidence" value="ECO:0007669"/>
    <property type="project" value="UniProtKB-EC"/>
</dbReference>
<feature type="domain" description="GST C-terminal" evidence="3">
    <location>
        <begin position="97"/>
        <end position="222"/>
    </location>
</feature>
<dbReference type="SUPFAM" id="SSF47616">
    <property type="entry name" value="GST C-terminal domain-like"/>
    <property type="match status" value="1"/>
</dbReference>
<evidence type="ECO:0000259" key="2">
    <source>
        <dbReference type="PROSITE" id="PS50404"/>
    </source>
</evidence>
<dbReference type="InterPro" id="IPR004045">
    <property type="entry name" value="Glutathione_S-Trfase_N"/>
</dbReference>
<reference evidence="4" key="1">
    <citation type="submission" date="2014-07" db="EMBL/GenBank/DDBJ databases">
        <title>Glutathione S-transferase genes in the rice leaffolder, Cnaphalocrocis medinalis.</title>
        <authorList>
            <person name="Liu S."/>
        </authorList>
    </citation>
    <scope>NUCLEOTIDE SEQUENCE</scope>
    <source>
        <strain evidence="4">HF</strain>
    </source>
</reference>
<dbReference type="EC" id="2.5.1.18" evidence="4"/>
<proteinExistence type="evidence at transcript level"/>
<dbReference type="Gene3D" id="3.40.30.10">
    <property type="entry name" value="Glutaredoxin"/>
    <property type="match status" value="1"/>
</dbReference>
<name>A0A077D5Z1_CNAME</name>
<dbReference type="PANTHER" id="PTHR43969:SF9">
    <property type="entry name" value="GLUTATHIONE S TRANSFERASE D10, ISOFORM A-RELATED"/>
    <property type="match status" value="1"/>
</dbReference>
<protein>
    <submittedName>
        <fullName evidence="4">Glutathione S-transferase epsilon 5</fullName>
        <ecNumber evidence="4">2.5.1.18</ecNumber>
    </submittedName>
</protein>
<dbReference type="EMBL" id="KM099184">
    <property type="protein sequence ID" value="AIL29314.1"/>
    <property type="molecule type" value="mRNA"/>
</dbReference>
<accession>A0A077D5Z1</accession>
<evidence type="ECO:0000259" key="3">
    <source>
        <dbReference type="PROSITE" id="PS50405"/>
    </source>
</evidence>
<dbReference type="InterPro" id="IPR004046">
    <property type="entry name" value="GST_C"/>
</dbReference>
<dbReference type="Pfam" id="PF13417">
    <property type="entry name" value="GST_N_3"/>
    <property type="match status" value="1"/>
</dbReference>